<reference evidence="1 2" key="1">
    <citation type="submission" date="2021-06" db="EMBL/GenBank/DDBJ databases">
        <title>Caerostris extrusa draft genome.</title>
        <authorList>
            <person name="Kono N."/>
            <person name="Arakawa K."/>
        </authorList>
    </citation>
    <scope>NUCLEOTIDE SEQUENCE [LARGE SCALE GENOMIC DNA]</scope>
</reference>
<name>A0AAV4S3P6_CAEEX</name>
<keyword evidence="2" id="KW-1185">Reference proteome</keyword>
<evidence type="ECO:0000313" key="1">
    <source>
        <dbReference type="EMBL" id="GIY27362.1"/>
    </source>
</evidence>
<protein>
    <submittedName>
        <fullName evidence="1">Uncharacterized protein</fullName>
    </submittedName>
</protein>
<sequence length="150" mass="16854">MPELLELNSLGGDSFRERSSIPGGKKDREREMPLLCERIKEICTGGNVVKFSKKMLLLEKSDPPTKYPSFSIHTLTKQYPKRTTINAINMKPSPYINSSIRSLTSEILTSRSCERPVKSPDQLPAVTCSGRPLFSYDGFSLVHVSLIMNF</sequence>
<organism evidence="1 2">
    <name type="scientific">Caerostris extrusa</name>
    <name type="common">Bark spider</name>
    <name type="synonym">Caerostris bankana</name>
    <dbReference type="NCBI Taxonomy" id="172846"/>
    <lineage>
        <taxon>Eukaryota</taxon>
        <taxon>Metazoa</taxon>
        <taxon>Ecdysozoa</taxon>
        <taxon>Arthropoda</taxon>
        <taxon>Chelicerata</taxon>
        <taxon>Arachnida</taxon>
        <taxon>Araneae</taxon>
        <taxon>Araneomorphae</taxon>
        <taxon>Entelegynae</taxon>
        <taxon>Araneoidea</taxon>
        <taxon>Araneidae</taxon>
        <taxon>Caerostris</taxon>
    </lineage>
</organism>
<dbReference type="AlphaFoldDB" id="A0AAV4S3P6"/>
<comment type="caution">
    <text evidence="1">The sequence shown here is derived from an EMBL/GenBank/DDBJ whole genome shotgun (WGS) entry which is preliminary data.</text>
</comment>
<accession>A0AAV4S3P6</accession>
<proteinExistence type="predicted"/>
<dbReference type="Proteomes" id="UP001054945">
    <property type="component" value="Unassembled WGS sequence"/>
</dbReference>
<gene>
    <name evidence="1" type="ORF">CEXT_328631</name>
</gene>
<evidence type="ECO:0000313" key="2">
    <source>
        <dbReference type="Proteomes" id="UP001054945"/>
    </source>
</evidence>
<dbReference type="EMBL" id="BPLR01008808">
    <property type="protein sequence ID" value="GIY27362.1"/>
    <property type="molecule type" value="Genomic_DNA"/>
</dbReference>